<feature type="region of interest" description="Disordered" evidence="2">
    <location>
        <begin position="1"/>
        <end position="22"/>
    </location>
</feature>
<feature type="region of interest" description="Disordered" evidence="2">
    <location>
        <begin position="137"/>
        <end position="236"/>
    </location>
</feature>
<evidence type="ECO:0000313" key="4">
    <source>
        <dbReference type="Proteomes" id="UP001479436"/>
    </source>
</evidence>
<gene>
    <name evidence="3" type="ORF">K7432_017462</name>
</gene>
<dbReference type="PANTHER" id="PTHR16487:SF0">
    <property type="entry name" value="PROTEIN PHOSPHATASE 4 REGULATORY SUBUNIT 2-RELATED"/>
    <property type="match status" value="1"/>
</dbReference>
<evidence type="ECO:0000256" key="1">
    <source>
        <dbReference type="ARBA" id="ARBA00009207"/>
    </source>
</evidence>
<dbReference type="InterPro" id="IPR015267">
    <property type="entry name" value="PPP4R2"/>
</dbReference>
<comment type="caution">
    <text evidence="3">The sequence shown here is derived from an EMBL/GenBank/DDBJ whole genome shotgun (WGS) entry which is preliminary data.</text>
</comment>
<comment type="similarity">
    <text evidence="1">Belongs to the PPP4R2 family.</text>
</comment>
<evidence type="ECO:0000313" key="3">
    <source>
        <dbReference type="EMBL" id="KAK9759497.1"/>
    </source>
</evidence>
<organism evidence="3 4">
    <name type="scientific">Basidiobolus ranarum</name>
    <dbReference type="NCBI Taxonomy" id="34480"/>
    <lineage>
        <taxon>Eukaryota</taxon>
        <taxon>Fungi</taxon>
        <taxon>Fungi incertae sedis</taxon>
        <taxon>Zoopagomycota</taxon>
        <taxon>Entomophthoromycotina</taxon>
        <taxon>Basidiobolomycetes</taxon>
        <taxon>Basidiobolales</taxon>
        <taxon>Basidiobolaceae</taxon>
        <taxon>Basidiobolus</taxon>
    </lineage>
</organism>
<evidence type="ECO:0000256" key="2">
    <source>
        <dbReference type="SAM" id="MobiDB-lite"/>
    </source>
</evidence>
<feature type="compositionally biased region" description="Polar residues" evidence="2">
    <location>
        <begin position="1"/>
        <end position="11"/>
    </location>
</feature>
<proteinExistence type="inferred from homology"/>
<keyword evidence="4" id="KW-1185">Reference proteome</keyword>
<dbReference type="PANTHER" id="PTHR16487">
    <property type="entry name" value="PPP4R2-RELATED PROTEIN"/>
    <property type="match status" value="1"/>
</dbReference>
<feature type="compositionally biased region" description="Basic and acidic residues" evidence="2">
    <location>
        <begin position="181"/>
        <end position="190"/>
    </location>
</feature>
<dbReference type="Proteomes" id="UP001479436">
    <property type="component" value="Unassembled WGS sequence"/>
</dbReference>
<name>A0ABR2WDC7_9FUNG</name>
<feature type="compositionally biased region" description="Basic and acidic residues" evidence="2">
    <location>
        <begin position="12"/>
        <end position="22"/>
    </location>
</feature>
<accession>A0ABR2WDC7</accession>
<protein>
    <recommendedName>
        <fullName evidence="5">Serine/threonine protein phosphatase 4 regulatory subunit</fullName>
    </recommendedName>
</protein>
<dbReference type="Pfam" id="PF09184">
    <property type="entry name" value="PPP4R2"/>
    <property type="match status" value="1"/>
</dbReference>
<evidence type="ECO:0008006" key="5">
    <source>
        <dbReference type="Google" id="ProtNLM"/>
    </source>
</evidence>
<sequence>MTESILQNNETPSKEGEKSTTPKDNIDEIIEYVVQSNLFNGSWEEVRQRLVAKIDHNIEFLATEFNTEINEEIREYQTRIVKALEVFKKDPPFTIQRLCELIVYPKEHHKTLPKYMRALEKVVTVTSTYVDFPINVNGEINESKDNPKEMSLVDAPEEPVSMESEATTTNDDEPESAANNKDVEESESKSSESTLESPQNTTKSTEPMEAVAPSNSSTTDSLMQNESTTVPADDIE</sequence>
<dbReference type="EMBL" id="JASJQH010003796">
    <property type="protein sequence ID" value="KAK9759497.1"/>
    <property type="molecule type" value="Genomic_DNA"/>
</dbReference>
<feature type="compositionally biased region" description="Polar residues" evidence="2">
    <location>
        <begin position="213"/>
        <end position="230"/>
    </location>
</feature>
<reference evidence="3 4" key="1">
    <citation type="submission" date="2023-04" db="EMBL/GenBank/DDBJ databases">
        <title>Genome of Basidiobolus ranarum AG-B5.</title>
        <authorList>
            <person name="Stajich J.E."/>
            <person name="Carter-House D."/>
            <person name="Gryganskyi A."/>
        </authorList>
    </citation>
    <scope>NUCLEOTIDE SEQUENCE [LARGE SCALE GENOMIC DNA]</scope>
    <source>
        <strain evidence="3 4">AG-B5</strain>
    </source>
</reference>